<dbReference type="EMBL" id="FNYH01000012">
    <property type="protein sequence ID" value="SEI83319.1"/>
    <property type="molecule type" value="Genomic_DNA"/>
</dbReference>
<keyword evidence="5 8" id="KW-1133">Transmembrane helix</keyword>
<dbReference type="PANTHER" id="PTHR30558:SF13">
    <property type="entry name" value="BIOPOLYMER TRANSPORT PROTEIN EXBD2"/>
    <property type="match status" value="1"/>
</dbReference>
<evidence type="ECO:0000256" key="6">
    <source>
        <dbReference type="ARBA" id="ARBA00023136"/>
    </source>
</evidence>
<keyword evidence="6 8" id="KW-0472">Membrane</keyword>
<evidence type="ECO:0000313" key="9">
    <source>
        <dbReference type="EMBL" id="SEI83319.1"/>
    </source>
</evidence>
<dbReference type="Gene3D" id="3.30.420.270">
    <property type="match status" value="1"/>
</dbReference>
<evidence type="ECO:0000256" key="7">
    <source>
        <dbReference type="RuleBase" id="RU003879"/>
    </source>
</evidence>
<feature type="transmembrane region" description="Helical" evidence="8">
    <location>
        <begin position="20"/>
        <end position="39"/>
    </location>
</feature>
<reference evidence="10" key="1">
    <citation type="submission" date="2016-10" db="EMBL/GenBank/DDBJ databases">
        <authorList>
            <person name="Varghese N."/>
            <person name="Submissions S."/>
        </authorList>
    </citation>
    <scope>NUCLEOTIDE SEQUENCE [LARGE SCALE GENOMIC DNA]</scope>
    <source>
        <strain evidence="10">DSM 7165</strain>
    </source>
</reference>
<protein>
    <submittedName>
        <fullName evidence="9">Biopolymer transport protein ExbD</fullName>
    </submittedName>
</protein>
<evidence type="ECO:0000256" key="4">
    <source>
        <dbReference type="ARBA" id="ARBA00022692"/>
    </source>
</evidence>
<dbReference type="AlphaFoldDB" id="A0A1H6TTC2"/>
<proteinExistence type="inferred from homology"/>
<evidence type="ECO:0000313" key="10">
    <source>
        <dbReference type="Proteomes" id="UP000242999"/>
    </source>
</evidence>
<evidence type="ECO:0000256" key="8">
    <source>
        <dbReference type="SAM" id="Phobius"/>
    </source>
</evidence>
<comment type="similarity">
    <text evidence="2 7">Belongs to the ExbD/TolR family.</text>
</comment>
<accession>A0A1H6TTC2</accession>
<keyword evidence="7" id="KW-0813">Transport</keyword>
<dbReference type="PANTHER" id="PTHR30558">
    <property type="entry name" value="EXBD MEMBRANE COMPONENT OF PMF-DRIVEN MACROMOLECULE IMPORT SYSTEM"/>
    <property type="match status" value="1"/>
</dbReference>
<dbReference type="Pfam" id="PF02472">
    <property type="entry name" value="ExbD"/>
    <property type="match status" value="1"/>
</dbReference>
<comment type="subcellular location">
    <subcellularLocation>
        <location evidence="1">Cell membrane</location>
        <topology evidence="1">Single-pass membrane protein</topology>
    </subcellularLocation>
    <subcellularLocation>
        <location evidence="7">Cell membrane</location>
        <topology evidence="7">Single-pass type II membrane protein</topology>
    </subcellularLocation>
</comment>
<evidence type="ECO:0000256" key="5">
    <source>
        <dbReference type="ARBA" id="ARBA00022989"/>
    </source>
</evidence>
<evidence type="ECO:0000256" key="1">
    <source>
        <dbReference type="ARBA" id="ARBA00004162"/>
    </source>
</evidence>
<dbReference type="GO" id="GO:0005886">
    <property type="term" value="C:plasma membrane"/>
    <property type="evidence" value="ECO:0007669"/>
    <property type="project" value="UniProtKB-SubCell"/>
</dbReference>
<dbReference type="Proteomes" id="UP000242999">
    <property type="component" value="Unassembled WGS sequence"/>
</dbReference>
<evidence type="ECO:0000256" key="2">
    <source>
        <dbReference type="ARBA" id="ARBA00005811"/>
    </source>
</evidence>
<evidence type="ECO:0000256" key="3">
    <source>
        <dbReference type="ARBA" id="ARBA00022475"/>
    </source>
</evidence>
<dbReference type="GO" id="GO:0015031">
    <property type="term" value="P:protein transport"/>
    <property type="evidence" value="ECO:0007669"/>
    <property type="project" value="UniProtKB-KW"/>
</dbReference>
<dbReference type="GO" id="GO:0022857">
    <property type="term" value="F:transmembrane transporter activity"/>
    <property type="evidence" value="ECO:0007669"/>
    <property type="project" value="InterPro"/>
</dbReference>
<gene>
    <name evidence="9" type="ORF">SAMN05421831_11212</name>
</gene>
<organism evidence="9 10">
    <name type="scientific">Allopseudospirillum japonicum</name>
    <dbReference type="NCBI Taxonomy" id="64971"/>
    <lineage>
        <taxon>Bacteria</taxon>
        <taxon>Pseudomonadati</taxon>
        <taxon>Pseudomonadota</taxon>
        <taxon>Gammaproteobacteria</taxon>
        <taxon>Oceanospirillales</taxon>
        <taxon>Oceanospirillaceae</taxon>
        <taxon>Allopseudospirillum</taxon>
    </lineage>
</organism>
<dbReference type="InterPro" id="IPR003400">
    <property type="entry name" value="ExbD"/>
</dbReference>
<keyword evidence="3" id="KW-1003">Cell membrane</keyword>
<name>A0A1H6TTC2_9GAMM</name>
<sequence length="137" mass="15016">MSRRLQLDLPEEDTQIDMTPMLDIVFIMLIFFIVSTTFIREAGVKVERPESSTASATKPESIPIALTAAGEIWLDQQPLDIGLLAKRLSLLHREQPQASLLIQADKRAHTGLLIQVLDTAKAAGIQEIAVATQQGEG</sequence>
<keyword evidence="7" id="KW-0653">Protein transport</keyword>
<dbReference type="STRING" id="64971.SAMN05421831_11212"/>
<dbReference type="OrthoDB" id="9793581at2"/>
<keyword evidence="10" id="KW-1185">Reference proteome</keyword>
<dbReference type="RefSeq" id="WP_093311483.1">
    <property type="nucleotide sequence ID" value="NZ_FNYH01000012.1"/>
</dbReference>
<keyword evidence="4 7" id="KW-0812">Transmembrane</keyword>